<dbReference type="Proteomes" id="UP000701801">
    <property type="component" value="Unassembled WGS sequence"/>
</dbReference>
<comment type="caution">
    <text evidence="2">The sequence shown here is derived from an EMBL/GenBank/DDBJ whole genome shotgun (WGS) entry which is preliminary data.</text>
</comment>
<organism evidence="2 3">
    <name type="scientific">Hymenoscyphus albidus</name>
    <dbReference type="NCBI Taxonomy" id="595503"/>
    <lineage>
        <taxon>Eukaryota</taxon>
        <taxon>Fungi</taxon>
        <taxon>Dikarya</taxon>
        <taxon>Ascomycota</taxon>
        <taxon>Pezizomycotina</taxon>
        <taxon>Leotiomycetes</taxon>
        <taxon>Helotiales</taxon>
        <taxon>Helotiaceae</taxon>
        <taxon>Hymenoscyphus</taxon>
    </lineage>
</organism>
<evidence type="ECO:0000256" key="1">
    <source>
        <dbReference type="SAM" id="MobiDB-lite"/>
    </source>
</evidence>
<accession>A0A9N9LYC1</accession>
<dbReference type="AlphaFoldDB" id="A0A9N9LYC1"/>
<feature type="region of interest" description="Disordered" evidence="1">
    <location>
        <begin position="55"/>
        <end position="122"/>
    </location>
</feature>
<gene>
    <name evidence="2" type="ORF">HYALB_00003727</name>
</gene>
<dbReference type="EMBL" id="CAJVRM010000418">
    <property type="protein sequence ID" value="CAG8980801.1"/>
    <property type="molecule type" value="Genomic_DNA"/>
</dbReference>
<protein>
    <submittedName>
        <fullName evidence="2">Uncharacterized protein</fullName>
    </submittedName>
</protein>
<feature type="compositionally biased region" description="Basic and acidic residues" evidence="1">
    <location>
        <begin position="55"/>
        <end position="104"/>
    </location>
</feature>
<feature type="region of interest" description="Disordered" evidence="1">
    <location>
        <begin position="1"/>
        <end position="22"/>
    </location>
</feature>
<evidence type="ECO:0000313" key="2">
    <source>
        <dbReference type="EMBL" id="CAG8980801.1"/>
    </source>
</evidence>
<name>A0A9N9LYC1_9HELO</name>
<proteinExistence type="predicted"/>
<evidence type="ECO:0000313" key="3">
    <source>
        <dbReference type="Proteomes" id="UP000701801"/>
    </source>
</evidence>
<sequence>MSPLHRPGASNHQIPRQRERNNTTPLLNLLCNLKCPTKNPFFRYDLREGIGEERVRGGVHGSRSDEVERSREAYETREEEGRSCFHDDTPPREDEADFCARGDDADGAGEGHSNTHADGVAV</sequence>
<keyword evidence="3" id="KW-1185">Reference proteome</keyword>
<reference evidence="2" key="1">
    <citation type="submission" date="2021-07" db="EMBL/GenBank/DDBJ databases">
        <authorList>
            <person name="Durling M."/>
        </authorList>
    </citation>
    <scope>NUCLEOTIDE SEQUENCE</scope>
</reference>